<feature type="domain" description="Transposable element P transposase-like RNase H C-terminal" evidence="2">
    <location>
        <begin position="131"/>
        <end position="159"/>
    </location>
</feature>
<dbReference type="EMBL" id="CAVLGL010000087">
    <property type="protein sequence ID" value="CAK1592307.1"/>
    <property type="molecule type" value="Genomic_DNA"/>
</dbReference>
<sequence>MRVNLAAQVFSHSVSAGLYSKISDGVLTTEALATAELVSKMDKLFDLLNSSTSNLKNGKPHATNISKTSPHWEFFNEMRGFFKSLILIGCQRAPPSIMGWLWTMNGVKHLYTNLTKKHKNIRSISTRALQQDPLENLFGAIRSNCGSNVNPTVRQFVAALKSTIFSKLNSSTKGNCEEDNNKAIVENFKKLLNRSRICTVSTLPESSLSDDSAIEDFMSSITESFDGSVGEPSAEMQACAYVCGYI</sequence>
<proteinExistence type="predicted"/>
<evidence type="ECO:0000259" key="2">
    <source>
        <dbReference type="Pfam" id="PF21789"/>
    </source>
</evidence>
<evidence type="ECO:0000313" key="3">
    <source>
        <dbReference type="EMBL" id="CAK1592306.1"/>
    </source>
</evidence>
<keyword evidence="4" id="KW-1185">Reference proteome</keyword>
<reference evidence="3 4" key="1">
    <citation type="submission" date="2023-11" db="EMBL/GenBank/DDBJ databases">
        <authorList>
            <person name="Hedman E."/>
            <person name="Englund M."/>
            <person name="Stromberg M."/>
            <person name="Nyberg Akerstrom W."/>
            <person name="Nylinder S."/>
            <person name="Jareborg N."/>
            <person name="Kallberg Y."/>
            <person name="Kronander E."/>
        </authorList>
    </citation>
    <scope>NUCLEOTIDE SEQUENCE [LARGE SCALE GENOMIC DNA]</scope>
</reference>
<dbReference type="InterPro" id="IPR048367">
    <property type="entry name" value="TNP-like_RNaseH_C"/>
</dbReference>
<evidence type="ECO:0008006" key="5">
    <source>
        <dbReference type="Google" id="ProtNLM"/>
    </source>
</evidence>
<dbReference type="InterPro" id="IPR048366">
    <property type="entry name" value="TNP-like_GBD"/>
</dbReference>
<feature type="domain" description="Transposable element P transposase-like GTP-binding insertion" evidence="1">
    <location>
        <begin position="1"/>
        <end position="56"/>
    </location>
</feature>
<dbReference type="Proteomes" id="UP001314205">
    <property type="component" value="Unassembled WGS sequence"/>
</dbReference>
<dbReference type="Pfam" id="PF21789">
    <property type="entry name" value="TNP-like_RNaseH_C"/>
    <property type="match status" value="1"/>
</dbReference>
<dbReference type="AlphaFoldDB" id="A0AAV1LEK0"/>
<accession>A0AAV1LEK0</accession>
<comment type="caution">
    <text evidence="3">The sequence shown here is derived from an EMBL/GenBank/DDBJ whole genome shotgun (WGS) entry which is preliminary data.</text>
</comment>
<gene>
    <name evidence="3" type="ORF">PARMNEM_LOCUS12308</name>
</gene>
<evidence type="ECO:0000313" key="4">
    <source>
        <dbReference type="Proteomes" id="UP001314205"/>
    </source>
</evidence>
<protein>
    <recommendedName>
        <fullName evidence="5">Transposable element P transposase</fullName>
    </recommendedName>
</protein>
<evidence type="ECO:0000259" key="1">
    <source>
        <dbReference type="Pfam" id="PF21788"/>
    </source>
</evidence>
<dbReference type="Pfam" id="PF21788">
    <property type="entry name" value="TNP-like_GBD"/>
    <property type="match status" value="1"/>
</dbReference>
<dbReference type="EMBL" id="CAVLGL010000087">
    <property type="protein sequence ID" value="CAK1592306.1"/>
    <property type="molecule type" value="Genomic_DNA"/>
</dbReference>
<organism evidence="3 4">
    <name type="scientific">Parnassius mnemosyne</name>
    <name type="common">clouded apollo</name>
    <dbReference type="NCBI Taxonomy" id="213953"/>
    <lineage>
        <taxon>Eukaryota</taxon>
        <taxon>Metazoa</taxon>
        <taxon>Ecdysozoa</taxon>
        <taxon>Arthropoda</taxon>
        <taxon>Hexapoda</taxon>
        <taxon>Insecta</taxon>
        <taxon>Pterygota</taxon>
        <taxon>Neoptera</taxon>
        <taxon>Endopterygota</taxon>
        <taxon>Lepidoptera</taxon>
        <taxon>Glossata</taxon>
        <taxon>Ditrysia</taxon>
        <taxon>Papilionoidea</taxon>
        <taxon>Papilionidae</taxon>
        <taxon>Parnassiinae</taxon>
        <taxon>Parnassini</taxon>
        <taxon>Parnassius</taxon>
        <taxon>Driopa</taxon>
    </lineage>
</organism>
<name>A0AAV1LEK0_9NEOP</name>